<keyword evidence="9" id="KW-0732">Signal</keyword>
<dbReference type="PANTHER" id="PTHR10869">
    <property type="entry name" value="PROLYL 4-HYDROXYLASE ALPHA SUBUNIT"/>
    <property type="match status" value="1"/>
</dbReference>
<comment type="subcellular location">
    <subcellularLocation>
        <location evidence="2">Endoplasmic reticulum membrane</location>
        <topology evidence="2">Single-pass type II membrane protein</topology>
    </subcellularLocation>
</comment>
<keyword evidence="4" id="KW-0223">Dioxygenase</keyword>
<comment type="cofactor">
    <cofactor evidence="1">
        <name>L-ascorbate</name>
        <dbReference type="ChEBI" id="CHEBI:38290"/>
    </cofactor>
</comment>
<feature type="region of interest" description="Disordered" evidence="8">
    <location>
        <begin position="189"/>
        <end position="210"/>
    </location>
</feature>
<dbReference type="PANTHER" id="PTHR10869:SF194">
    <property type="entry name" value="PROLYL 4-HYDROXYLASE 4-RELATED"/>
    <property type="match status" value="1"/>
</dbReference>
<keyword evidence="3" id="KW-0479">Metal-binding</keyword>
<feature type="domain" description="Fe2OG dioxygenase" evidence="10">
    <location>
        <begin position="135"/>
        <end position="266"/>
    </location>
</feature>
<comment type="catalytic activity">
    <reaction evidence="7">
        <text>L-prolyl-[collagen] + 2-oxoglutarate + O2 = trans-4-hydroxy-L-prolyl-[collagen] + succinate + CO2</text>
        <dbReference type="Rhea" id="RHEA:18945"/>
        <dbReference type="Rhea" id="RHEA-COMP:11676"/>
        <dbReference type="Rhea" id="RHEA-COMP:11680"/>
        <dbReference type="ChEBI" id="CHEBI:15379"/>
        <dbReference type="ChEBI" id="CHEBI:16526"/>
        <dbReference type="ChEBI" id="CHEBI:16810"/>
        <dbReference type="ChEBI" id="CHEBI:30031"/>
        <dbReference type="ChEBI" id="CHEBI:50342"/>
        <dbReference type="ChEBI" id="CHEBI:61965"/>
        <dbReference type="EC" id="1.14.11.2"/>
    </reaction>
</comment>
<dbReference type="PROSITE" id="PS51471">
    <property type="entry name" value="FE2OG_OXY"/>
    <property type="match status" value="1"/>
</dbReference>
<dbReference type="InterPro" id="IPR005123">
    <property type="entry name" value="Oxoglu/Fe-dep_dioxygenase_dom"/>
</dbReference>
<proteinExistence type="predicted"/>
<evidence type="ECO:0000256" key="1">
    <source>
        <dbReference type="ARBA" id="ARBA00001961"/>
    </source>
</evidence>
<dbReference type="Pfam" id="PF13640">
    <property type="entry name" value="2OG-FeII_Oxy_3"/>
    <property type="match status" value="1"/>
</dbReference>
<reference evidence="11" key="1">
    <citation type="submission" date="2024-03" db="EMBL/GenBank/DDBJ databases">
        <authorList>
            <consortium name="ELIXIR-Norway"/>
            <consortium name="Elixir Norway"/>
        </authorList>
    </citation>
    <scope>NUCLEOTIDE SEQUENCE</scope>
</reference>
<dbReference type="InterPro" id="IPR045054">
    <property type="entry name" value="P4HA-like"/>
</dbReference>
<keyword evidence="12" id="KW-1185">Reference proteome</keyword>
<evidence type="ECO:0000259" key="10">
    <source>
        <dbReference type="PROSITE" id="PS51471"/>
    </source>
</evidence>
<name>A0ABP1C129_9BRYO</name>
<evidence type="ECO:0000256" key="6">
    <source>
        <dbReference type="ARBA" id="ARBA00023004"/>
    </source>
</evidence>
<dbReference type="Proteomes" id="UP001497522">
    <property type="component" value="Chromosome 9"/>
</dbReference>
<dbReference type="Gene3D" id="2.60.120.620">
    <property type="entry name" value="q2cbj1_9rhob like domain"/>
    <property type="match status" value="1"/>
</dbReference>
<sequence>MWILEVVLLVLCLLQYGRAADVEDLSGWMGEVQSILRSDGEQEVIKFDPTSVTQLSWKPRAFLAKQFLTEFECNHLIQLATDKLQASMVADVKSGKSVVSEIRTSLGMFVRRGHDEVVSRIEDRIAAWTLLPKENGECLQILRYQYGQKYEPHFDYFLDKKNKALAGGHRIATVLMYLSDVIKGGETVFPSADQDDDDDDNTEGSLVKDDSWSECGKRGLGVKPKRGDALLFFNLHPSAQPDPSSLHAGCPVLEGEKWSATKWIHVEAFETGEEEEEHKHNKKKNTNVECVNKDDKCEEWASNGECKNNPTYMLGTSEFPGACRKACKLC</sequence>
<keyword evidence="6" id="KW-0408">Iron</keyword>
<evidence type="ECO:0000256" key="8">
    <source>
        <dbReference type="SAM" id="MobiDB-lite"/>
    </source>
</evidence>
<evidence type="ECO:0000256" key="5">
    <source>
        <dbReference type="ARBA" id="ARBA00023002"/>
    </source>
</evidence>
<dbReference type="InterPro" id="IPR006620">
    <property type="entry name" value="Pro_4_hyd_alph"/>
</dbReference>
<evidence type="ECO:0000256" key="4">
    <source>
        <dbReference type="ARBA" id="ARBA00022964"/>
    </source>
</evidence>
<evidence type="ECO:0000313" key="12">
    <source>
        <dbReference type="Proteomes" id="UP001497522"/>
    </source>
</evidence>
<evidence type="ECO:0000256" key="3">
    <source>
        <dbReference type="ARBA" id="ARBA00022723"/>
    </source>
</evidence>
<evidence type="ECO:0000256" key="2">
    <source>
        <dbReference type="ARBA" id="ARBA00004648"/>
    </source>
</evidence>
<protein>
    <recommendedName>
        <fullName evidence="10">Fe2OG dioxygenase domain-containing protein</fullName>
    </recommendedName>
</protein>
<feature type="chain" id="PRO_5046259807" description="Fe2OG dioxygenase domain-containing protein" evidence="9">
    <location>
        <begin position="20"/>
        <end position="330"/>
    </location>
</feature>
<dbReference type="InterPro" id="IPR044862">
    <property type="entry name" value="Pro_4_hyd_alph_FE2OG_OXY"/>
</dbReference>
<evidence type="ECO:0000256" key="7">
    <source>
        <dbReference type="ARBA" id="ARBA00049169"/>
    </source>
</evidence>
<organism evidence="11 12">
    <name type="scientific">Sphagnum jensenii</name>
    <dbReference type="NCBI Taxonomy" id="128206"/>
    <lineage>
        <taxon>Eukaryota</taxon>
        <taxon>Viridiplantae</taxon>
        <taxon>Streptophyta</taxon>
        <taxon>Embryophyta</taxon>
        <taxon>Bryophyta</taxon>
        <taxon>Sphagnophytina</taxon>
        <taxon>Sphagnopsida</taxon>
        <taxon>Sphagnales</taxon>
        <taxon>Sphagnaceae</taxon>
        <taxon>Sphagnum</taxon>
    </lineage>
</organism>
<evidence type="ECO:0000256" key="9">
    <source>
        <dbReference type="SAM" id="SignalP"/>
    </source>
</evidence>
<evidence type="ECO:0000313" key="11">
    <source>
        <dbReference type="EMBL" id="CAK9882580.1"/>
    </source>
</evidence>
<accession>A0ABP1C129</accession>
<feature type="compositionally biased region" description="Acidic residues" evidence="8">
    <location>
        <begin position="193"/>
        <end position="202"/>
    </location>
</feature>
<dbReference type="EMBL" id="OZ023710">
    <property type="protein sequence ID" value="CAK9882580.1"/>
    <property type="molecule type" value="Genomic_DNA"/>
</dbReference>
<keyword evidence="5" id="KW-0560">Oxidoreductase</keyword>
<dbReference type="SMART" id="SM00702">
    <property type="entry name" value="P4Hc"/>
    <property type="match status" value="1"/>
</dbReference>
<gene>
    <name evidence="11" type="ORF">CSSPJE1EN2_LOCUS23831</name>
</gene>
<feature type="signal peptide" evidence="9">
    <location>
        <begin position="1"/>
        <end position="19"/>
    </location>
</feature>